<evidence type="ECO:0000256" key="1">
    <source>
        <dbReference type="ARBA" id="ARBA00004370"/>
    </source>
</evidence>
<dbReference type="GO" id="GO:0004888">
    <property type="term" value="F:transmembrane signaling receptor activity"/>
    <property type="evidence" value="ECO:0007669"/>
    <property type="project" value="TreeGrafter"/>
</dbReference>
<dbReference type="PROSITE" id="PS50835">
    <property type="entry name" value="IG_LIKE"/>
    <property type="match status" value="1"/>
</dbReference>
<dbReference type="PANTHER" id="PTHR11860">
    <property type="entry name" value="POLYMERIC-IMMUNOGLOBULIN RECEPTOR"/>
    <property type="match status" value="1"/>
</dbReference>
<organism evidence="6 7">
    <name type="scientific">Gambusia affinis</name>
    <name type="common">Western mosquitofish</name>
    <name type="synonym">Heterandria affinis</name>
    <dbReference type="NCBI Taxonomy" id="33528"/>
    <lineage>
        <taxon>Eukaryota</taxon>
        <taxon>Metazoa</taxon>
        <taxon>Chordata</taxon>
        <taxon>Craniata</taxon>
        <taxon>Vertebrata</taxon>
        <taxon>Euteleostomi</taxon>
        <taxon>Actinopterygii</taxon>
        <taxon>Neopterygii</taxon>
        <taxon>Teleostei</taxon>
        <taxon>Neoteleostei</taxon>
        <taxon>Acanthomorphata</taxon>
        <taxon>Ovalentaria</taxon>
        <taxon>Atherinomorphae</taxon>
        <taxon>Cyprinodontiformes</taxon>
        <taxon>Poeciliidae</taxon>
        <taxon>Poeciliinae</taxon>
        <taxon>Gambusia</taxon>
    </lineage>
</organism>
<comment type="subcellular location">
    <subcellularLocation>
        <location evidence="1">Membrane</location>
    </subcellularLocation>
</comment>
<evidence type="ECO:0000313" key="6">
    <source>
        <dbReference type="EMBL" id="PWA14877.1"/>
    </source>
</evidence>
<evidence type="ECO:0000256" key="3">
    <source>
        <dbReference type="ARBA" id="ARBA00023136"/>
    </source>
</evidence>
<dbReference type="PANTHER" id="PTHR11860:SF118">
    <property type="entry name" value="CMRF35-LIKE MOLECULE 3-RELATED"/>
    <property type="match status" value="1"/>
</dbReference>
<sequence>MLTQIFTLQKFRCLRQASHESTHVMLTLGAEINVEGTEGGEVSFMCSHKLAHNNNKYFCKDPCKTKEDILVEVSPGKIATSGRIMLVDPGDGSFTVKITQLLLSDAHMYWCAVVRSISNTYTSVNLTVHKAFKMTVSPVVSSSWFPTVTDSTQLTTRMGTNATGNISEDPVLFAAAGTAATLVIFTLAAYARKRREMSKPQLLLCLDNKEPRSEVTERQFNDKGVKRDISVITDHLQQHPARHTGPVSLPVYENLPFSSASRNLPTDQQSIDDADHRIYITPLPFAAAEINSVSQSVSTEPPSRSLWFGLDIRIKTIYLFPALICDKPTVVSGTEGQMFDFICEYPSDRKNNTKHFCCLDTEESFVQVVRTSKHNEWTRDGRVSLYDNTTAGYFIVRLDELYLNDSGQYYCGDFGSSDRIMKIHLNVSQAYKIPASTMAAPVHKLTMQLSLTIILCVGAMIFVCLFTICLLLAAKHKRSTPRQKRETSSDYETMMPSVAAAPEPCGCSHPDCIDLSALPRQPSDLYSCFTEEHRESIISCSLGEYVDVDVLGHICPYQLLDRSQLENHVYHSLHGSCSPKQRAPKEQIVH</sequence>
<dbReference type="Proteomes" id="UP000250572">
    <property type="component" value="Unassembled WGS sequence"/>
</dbReference>
<evidence type="ECO:0000256" key="4">
    <source>
        <dbReference type="SAM" id="Phobius"/>
    </source>
</evidence>
<dbReference type="SUPFAM" id="SSF48726">
    <property type="entry name" value="Immunoglobulin"/>
    <property type="match status" value="2"/>
</dbReference>
<dbReference type="GO" id="GO:0005886">
    <property type="term" value="C:plasma membrane"/>
    <property type="evidence" value="ECO:0007669"/>
    <property type="project" value="TreeGrafter"/>
</dbReference>
<evidence type="ECO:0000313" key="7">
    <source>
        <dbReference type="Proteomes" id="UP000250572"/>
    </source>
</evidence>
<accession>A0A315UT05</accession>
<comment type="caution">
    <text evidence="6">The sequence shown here is derived from an EMBL/GenBank/DDBJ whole genome shotgun (WGS) entry which is preliminary data.</text>
</comment>
<dbReference type="EMBL" id="NHOQ01002739">
    <property type="protein sequence ID" value="PWA14877.1"/>
    <property type="molecule type" value="Genomic_DNA"/>
</dbReference>
<dbReference type="SMART" id="SM00409">
    <property type="entry name" value="IG"/>
    <property type="match status" value="2"/>
</dbReference>
<protein>
    <recommendedName>
        <fullName evidence="5">Ig-like domain-containing protein</fullName>
    </recommendedName>
</protein>
<dbReference type="AlphaFoldDB" id="A0A315UT05"/>
<keyword evidence="7" id="KW-1185">Reference proteome</keyword>
<evidence type="ECO:0000259" key="5">
    <source>
        <dbReference type="PROSITE" id="PS50835"/>
    </source>
</evidence>
<dbReference type="InterPro" id="IPR003599">
    <property type="entry name" value="Ig_sub"/>
</dbReference>
<keyword evidence="2 4" id="KW-0812">Transmembrane</keyword>
<feature type="domain" description="Ig-like" evidence="5">
    <location>
        <begin position="321"/>
        <end position="411"/>
    </location>
</feature>
<dbReference type="InterPro" id="IPR013106">
    <property type="entry name" value="Ig_V-set"/>
</dbReference>
<dbReference type="STRING" id="33528.ENSGAFP00000025734"/>
<keyword evidence="3 4" id="KW-0472">Membrane</keyword>
<reference evidence="6 7" key="1">
    <citation type="journal article" date="2018" name="G3 (Bethesda)">
        <title>A High-Quality Reference Genome for the Invasive Mosquitofish Gambusia affinis Using a Chicago Library.</title>
        <authorList>
            <person name="Hoffberg S.L."/>
            <person name="Troendle N.J."/>
            <person name="Glenn T.C."/>
            <person name="Mahmud O."/>
            <person name="Louha S."/>
            <person name="Chalopin D."/>
            <person name="Bennetzen J.L."/>
            <person name="Mauricio R."/>
        </authorList>
    </citation>
    <scope>NUCLEOTIDE SEQUENCE [LARGE SCALE GENOMIC DNA]</scope>
    <source>
        <strain evidence="6">NE01/NJP1002.9</strain>
        <tissue evidence="6">Muscle</tissue>
    </source>
</reference>
<gene>
    <name evidence="6" type="ORF">CCH79_00014278</name>
</gene>
<dbReference type="InterPro" id="IPR050671">
    <property type="entry name" value="CD300_family_receptors"/>
</dbReference>
<dbReference type="Gene3D" id="2.60.40.10">
    <property type="entry name" value="Immunoglobulins"/>
    <property type="match status" value="2"/>
</dbReference>
<keyword evidence="4" id="KW-1133">Transmembrane helix</keyword>
<proteinExistence type="predicted"/>
<dbReference type="Pfam" id="PF07686">
    <property type="entry name" value="V-set"/>
    <property type="match status" value="2"/>
</dbReference>
<evidence type="ECO:0000256" key="2">
    <source>
        <dbReference type="ARBA" id="ARBA00022692"/>
    </source>
</evidence>
<dbReference type="InterPro" id="IPR036179">
    <property type="entry name" value="Ig-like_dom_sf"/>
</dbReference>
<name>A0A315UT05_GAMAF</name>
<dbReference type="InterPro" id="IPR013783">
    <property type="entry name" value="Ig-like_fold"/>
</dbReference>
<feature type="transmembrane region" description="Helical" evidence="4">
    <location>
        <begin position="451"/>
        <end position="474"/>
    </location>
</feature>
<dbReference type="InterPro" id="IPR007110">
    <property type="entry name" value="Ig-like_dom"/>
</dbReference>